<evidence type="ECO:0000313" key="2">
    <source>
        <dbReference type="EMBL" id="KAF2998841.1"/>
    </source>
</evidence>
<name>A0A9P4TAH1_CURKU</name>
<protein>
    <recommendedName>
        <fullName evidence="1">DUF7708 domain-containing protein</fullName>
    </recommendedName>
</protein>
<gene>
    <name evidence="2" type="ORF">E8E13_002917</name>
</gene>
<comment type="caution">
    <text evidence="2">The sequence shown here is derived from an EMBL/GenBank/DDBJ whole genome shotgun (WGS) entry which is preliminary data.</text>
</comment>
<proteinExistence type="predicted"/>
<organism evidence="2 3">
    <name type="scientific">Curvularia kusanoi</name>
    <name type="common">Cochliobolus kusanoi</name>
    <dbReference type="NCBI Taxonomy" id="90978"/>
    <lineage>
        <taxon>Eukaryota</taxon>
        <taxon>Fungi</taxon>
        <taxon>Dikarya</taxon>
        <taxon>Ascomycota</taxon>
        <taxon>Pezizomycotina</taxon>
        <taxon>Dothideomycetes</taxon>
        <taxon>Pleosporomycetidae</taxon>
        <taxon>Pleosporales</taxon>
        <taxon>Pleosporineae</taxon>
        <taxon>Pleosporaceae</taxon>
        <taxon>Curvularia</taxon>
    </lineage>
</organism>
<dbReference type="Pfam" id="PF24809">
    <property type="entry name" value="DUF7708"/>
    <property type="match status" value="1"/>
</dbReference>
<dbReference type="AlphaFoldDB" id="A0A9P4TAH1"/>
<sequence>MTAILSQQSAGDLWADAVYQLPDEVKQYINFNQPDKLKILDELRKAAETSREESIKSRWKFTRKSGETVIVRDLFEKIIRWIDTFKQIGDVAVQYDPVHASLPWAGIRFLLQIAVGDAKKSGTMIESLAWIAEIICRYRVTEAMYAQTAGESGDGLRRAVVKLYASILLYLSKANKYFGQKTAERAFRGVGFDATRLDSDMNEIRTAEVDIDRWMALADRNGVF</sequence>
<evidence type="ECO:0000313" key="3">
    <source>
        <dbReference type="Proteomes" id="UP000801428"/>
    </source>
</evidence>
<accession>A0A9P4TAH1</accession>
<evidence type="ECO:0000259" key="1">
    <source>
        <dbReference type="Pfam" id="PF24809"/>
    </source>
</evidence>
<dbReference type="InterPro" id="IPR056125">
    <property type="entry name" value="DUF7708"/>
</dbReference>
<dbReference type="Proteomes" id="UP000801428">
    <property type="component" value="Unassembled WGS sequence"/>
</dbReference>
<keyword evidence="3" id="KW-1185">Reference proteome</keyword>
<reference evidence="2" key="1">
    <citation type="submission" date="2019-04" db="EMBL/GenBank/DDBJ databases">
        <title>Sequencing of skin fungus with MAO and IRED activity.</title>
        <authorList>
            <person name="Marsaioli A.J."/>
            <person name="Bonatto J.M.C."/>
            <person name="Reis Junior O."/>
        </authorList>
    </citation>
    <scope>NUCLEOTIDE SEQUENCE</scope>
    <source>
        <strain evidence="2">30M1</strain>
    </source>
</reference>
<dbReference type="OrthoDB" id="7464126at2759"/>
<feature type="domain" description="DUF7708" evidence="1">
    <location>
        <begin position="76"/>
        <end position="219"/>
    </location>
</feature>
<dbReference type="EMBL" id="SWKU01000018">
    <property type="protein sequence ID" value="KAF2998841.1"/>
    <property type="molecule type" value="Genomic_DNA"/>
</dbReference>